<organism evidence="1 2">
    <name type="scientific">Verruconis gallopava</name>
    <dbReference type="NCBI Taxonomy" id="253628"/>
    <lineage>
        <taxon>Eukaryota</taxon>
        <taxon>Fungi</taxon>
        <taxon>Dikarya</taxon>
        <taxon>Ascomycota</taxon>
        <taxon>Pezizomycotina</taxon>
        <taxon>Dothideomycetes</taxon>
        <taxon>Pleosporomycetidae</taxon>
        <taxon>Venturiales</taxon>
        <taxon>Sympoventuriaceae</taxon>
        <taxon>Verruconis</taxon>
    </lineage>
</organism>
<protein>
    <submittedName>
        <fullName evidence="1">Uncharacterized protein</fullName>
    </submittedName>
</protein>
<sequence length="295" mass="33957">MAKADPIAKIKLADYWCSFPRDLQHLLRQFDNLKTIVILPSWDRRLQWMQRQRYRDTATEHLLTFSWFGCIDHHFQCQRVAEINEVANLQSILGTLNNLRDQIQQLHVFNLGSVWLNLLSQPYEATGALEVVTPINPETLVSMDLVGRHAAELAVYSCALSDLIWFTRVFENLVHLCLEGVGARDSNEVTLFAASLNRQLYPGLRKITVKSSNLPPRDYLSLFQAIKDHEGLRDVSIEQVHIHCWDSTVGKDFTFRTDAMPENDMQQKLREYFNGTLQIEECWIGMFTGSGCSHC</sequence>
<dbReference type="RefSeq" id="XP_016210194.1">
    <property type="nucleotide sequence ID" value="XM_016361888.1"/>
</dbReference>
<dbReference type="Proteomes" id="UP000053259">
    <property type="component" value="Unassembled WGS sequence"/>
</dbReference>
<dbReference type="VEuPathDB" id="FungiDB:PV09_08038"/>
<dbReference type="EMBL" id="KN847564">
    <property type="protein sequence ID" value="KIW00325.1"/>
    <property type="molecule type" value="Genomic_DNA"/>
</dbReference>
<dbReference type="InParanoid" id="A0A0D2A1W9"/>
<accession>A0A0D2A1W9</accession>
<dbReference type="HOGENOM" id="CLU_943986_0_0_1"/>
<reference evidence="1 2" key="1">
    <citation type="submission" date="2015-01" db="EMBL/GenBank/DDBJ databases">
        <title>The Genome Sequence of Ochroconis gallopava CBS43764.</title>
        <authorList>
            <consortium name="The Broad Institute Genomics Platform"/>
            <person name="Cuomo C."/>
            <person name="de Hoog S."/>
            <person name="Gorbushina A."/>
            <person name="Stielow B."/>
            <person name="Teixiera M."/>
            <person name="Abouelleil A."/>
            <person name="Chapman S.B."/>
            <person name="Priest M."/>
            <person name="Young S.K."/>
            <person name="Wortman J."/>
            <person name="Nusbaum C."/>
            <person name="Birren B."/>
        </authorList>
    </citation>
    <scope>NUCLEOTIDE SEQUENCE [LARGE SCALE GENOMIC DNA]</scope>
    <source>
        <strain evidence="1 2">CBS 43764</strain>
    </source>
</reference>
<proteinExistence type="predicted"/>
<evidence type="ECO:0000313" key="1">
    <source>
        <dbReference type="EMBL" id="KIW00325.1"/>
    </source>
</evidence>
<keyword evidence="2" id="KW-1185">Reference proteome</keyword>
<evidence type="ECO:0000313" key="2">
    <source>
        <dbReference type="Proteomes" id="UP000053259"/>
    </source>
</evidence>
<dbReference type="AlphaFoldDB" id="A0A0D2A1W9"/>
<name>A0A0D2A1W9_9PEZI</name>
<gene>
    <name evidence="1" type="ORF">PV09_08038</name>
</gene>
<dbReference type="GeneID" id="27316011"/>